<dbReference type="PANTHER" id="PTHR43065:SF10">
    <property type="entry name" value="PEROXIDE STRESS-ACTIVATED HISTIDINE KINASE MAK3"/>
    <property type="match status" value="1"/>
</dbReference>
<dbReference type="InterPro" id="IPR005467">
    <property type="entry name" value="His_kinase_dom"/>
</dbReference>
<dbReference type="EC" id="2.7.13.3" evidence="2"/>
<gene>
    <name evidence="10" type="ORF">LEP1GSC188_4542</name>
</gene>
<comment type="catalytic activity">
    <reaction evidence="1">
        <text>ATP + protein L-histidine = ADP + protein N-phospho-L-histidine.</text>
        <dbReference type="EC" id="2.7.13.3"/>
    </reaction>
</comment>
<protein>
    <recommendedName>
        <fullName evidence="2">histidine kinase</fullName>
        <ecNumber evidence="2">2.7.13.3</ecNumber>
    </recommendedName>
</protein>
<evidence type="ECO:0000256" key="7">
    <source>
        <dbReference type="ARBA" id="ARBA00022840"/>
    </source>
</evidence>
<accession>M3H2D1</accession>
<keyword evidence="5" id="KW-0547">Nucleotide-binding</keyword>
<dbReference type="Proteomes" id="UP000011770">
    <property type="component" value="Unassembled WGS sequence"/>
</dbReference>
<reference evidence="10 11" key="1">
    <citation type="submission" date="2013-01" db="EMBL/GenBank/DDBJ databases">
        <authorList>
            <person name="Harkins D.M."/>
            <person name="Durkin A.S."/>
            <person name="Brinkac L.M."/>
            <person name="Haft D.H."/>
            <person name="Selengut J.D."/>
            <person name="Sanka R."/>
            <person name="DePew J."/>
            <person name="Purushe J."/>
            <person name="Tulsiani S.M."/>
            <person name="Graham G.C."/>
            <person name="Burns M.-A."/>
            <person name="Dohnt M.F."/>
            <person name="Smythe L.D."/>
            <person name="McKay D.B."/>
            <person name="Craig S.B."/>
            <person name="Vinetz J.M."/>
            <person name="Sutton G.G."/>
            <person name="Nierman W.C."/>
            <person name="Fouts D.E."/>
        </authorList>
    </citation>
    <scope>NUCLEOTIDE SEQUENCE [LARGE SCALE GENOMIC DNA]</scope>
    <source>
        <strain evidence="10 11">LT2116</strain>
    </source>
</reference>
<dbReference type="PROSITE" id="PS50109">
    <property type="entry name" value="HIS_KIN"/>
    <property type="match status" value="1"/>
</dbReference>
<dbReference type="InterPro" id="IPR035965">
    <property type="entry name" value="PAS-like_dom_sf"/>
</dbReference>
<dbReference type="InterPro" id="IPR036097">
    <property type="entry name" value="HisK_dim/P_sf"/>
</dbReference>
<feature type="domain" description="Histidine kinase" evidence="9">
    <location>
        <begin position="159"/>
        <end position="356"/>
    </location>
</feature>
<keyword evidence="6" id="KW-0418">Kinase</keyword>
<dbReference type="SUPFAM" id="SSF55785">
    <property type="entry name" value="PYP-like sensor domain (PAS domain)"/>
    <property type="match status" value="1"/>
</dbReference>
<dbReference type="SMART" id="SM00387">
    <property type="entry name" value="HATPase_c"/>
    <property type="match status" value="1"/>
</dbReference>
<dbReference type="InterPro" id="IPR036890">
    <property type="entry name" value="HATPase_C_sf"/>
</dbReference>
<dbReference type="Gene3D" id="1.10.287.130">
    <property type="match status" value="1"/>
</dbReference>
<dbReference type="PRINTS" id="PR00344">
    <property type="entry name" value="BCTRLSENSOR"/>
</dbReference>
<dbReference type="CDD" id="cd00082">
    <property type="entry name" value="HisKA"/>
    <property type="match status" value="1"/>
</dbReference>
<keyword evidence="4" id="KW-0808">Transferase</keyword>
<dbReference type="Pfam" id="PF00512">
    <property type="entry name" value="HisKA"/>
    <property type="match status" value="1"/>
</dbReference>
<name>M3H2D1_9LEPT</name>
<evidence type="ECO:0000256" key="5">
    <source>
        <dbReference type="ARBA" id="ARBA00022741"/>
    </source>
</evidence>
<proteinExistence type="predicted"/>
<evidence type="ECO:0000256" key="4">
    <source>
        <dbReference type="ARBA" id="ARBA00022679"/>
    </source>
</evidence>
<dbReference type="Pfam" id="PF02518">
    <property type="entry name" value="HATPase_c"/>
    <property type="match status" value="1"/>
</dbReference>
<dbReference type="SUPFAM" id="SSF55874">
    <property type="entry name" value="ATPase domain of HSP90 chaperone/DNA topoisomerase II/histidine kinase"/>
    <property type="match status" value="1"/>
</dbReference>
<evidence type="ECO:0000256" key="3">
    <source>
        <dbReference type="ARBA" id="ARBA00022553"/>
    </source>
</evidence>
<dbReference type="InterPro" id="IPR003661">
    <property type="entry name" value="HisK_dim/P_dom"/>
</dbReference>
<dbReference type="GO" id="GO:0005524">
    <property type="term" value="F:ATP binding"/>
    <property type="evidence" value="ECO:0007669"/>
    <property type="project" value="UniProtKB-KW"/>
</dbReference>
<keyword evidence="3" id="KW-0597">Phosphoprotein</keyword>
<evidence type="ECO:0000256" key="1">
    <source>
        <dbReference type="ARBA" id="ARBA00000085"/>
    </source>
</evidence>
<dbReference type="Gene3D" id="3.30.450.20">
    <property type="entry name" value="PAS domain"/>
    <property type="match status" value="1"/>
</dbReference>
<dbReference type="AlphaFoldDB" id="M3H2D1"/>
<comment type="caution">
    <text evidence="10">The sequence shown here is derived from an EMBL/GenBank/DDBJ whole genome shotgun (WGS) entry which is preliminary data.</text>
</comment>
<dbReference type="InterPro" id="IPR004358">
    <property type="entry name" value="Sig_transdc_His_kin-like_C"/>
</dbReference>
<dbReference type="NCBIfam" id="NF047497">
    <property type="entry name" value="HK_LIC_12097"/>
    <property type="match status" value="1"/>
</dbReference>
<sequence length="384" mass="44069">MSSLQENLLERAGELQSILDGITEPLVLIDPGFRIRRVNRSTLEFSGQSSFSSIIGKKCYEVLYNRGDVCPYCPMKEMQPEEENFNQYFEYPKSDVNREIFHSVRGQKETLYLDFYPIEKDNVIGSVLEKVSNITRIREKEEENLRIRNLASLGIFISGVAHELNNPLTGMSLTLQSLLNNLTSIDPEFFRKRLDMMKEDLTRAAMIVTDIISFAKPDRLMTTTVDIYETIQKAKENVIWVYPVLSKNIAWEILCEPGTTFQFNPVKMERLFINLFKNSLQAFDYGEGKIRVEVRKTRNMVHIIVEDNAGGIPDNLIDKIFSPFFTKNKTGIGTGLGLSICHSIVREHSGELSVKSFEKKPDFEFPSLSHKITDILLDVSYSYR</sequence>
<keyword evidence="8" id="KW-0902">Two-component regulatory system</keyword>
<evidence type="ECO:0000256" key="6">
    <source>
        <dbReference type="ARBA" id="ARBA00022777"/>
    </source>
</evidence>
<keyword evidence="7" id="KW-0067">ATP-binding</keyword>
<dbReference type="SMART" id="SM00388">
    <property type="entry name" value="HisKA"/>
    <property type="match status" value="1"/>
</dbReference>
<dbReference type="PANTHER" id="PTHR43065">
    <property type="entry name" value="SENSOR HISTIDINE KINASE"/>
    <property type="match status" value="1"/>
</dbReference>
<evidence type="ECO:0000256" key="8">
    <source>
        <dbReference type="ARBA" id="ARBA00023012"/>
    </source>
</evidence>
<evidence type="ECO:0000313" key="10">
    <source>
        <dbReference type="EMBL" id="EMF83291.1"/>
    </source>
</evidence>
<evidence type="ECO:0000256" key="2">
    <source>
        <dbReference type="ARBA" id="ARBA00012438"/>
    </source>
</evidence>
<evidence type="ECO:0000313" key="11">
    <source>
        <dbReference type="Proteomes" id="UP000011770"/>
    </source>
</evidence>
<dbReference type="GO" id="GO:0000155">
    <property type="term" value="F:phosphorelay sensor kinase activity"/>
    <property type="evidence" value="ECO:0007669"/>
    <property type="project" value="InterPro"/>
</dbReference>
<dbReference type="Gene3D" id="3.30.565.10">
    <property type="entry name" value="Histidine kinase-like ATPase, C-terminal domain"/>
    <property type="match status" value="1"/>
</dbReference>
<evidence type="ECO:0000259" key="9">
    <source>
        <dbReference type="PROSITE" id="PS50109"/>
    </source>
</evidence>
<dbReference type="InterPro" id="IPR003594">
    <property type="entry name" value="HATPase_dom"/>
</dbReference>
<dbReference type="EMBL" id="AHOR02000014">
    <property type="protein sequence ID" value="EMF83291.1"/>
    <property type="molecule type" value="Genomic_DNA"/>
</dbReference>
<dbReference type="SUPFAM" id="SSF47384">
    <property type="entry name" value="Homodimeric domain of signal transducing histidine kinase"/>
    <property type="match status" value="1"/>
</dbReference>
<organism evidence="10 11">
    <name type="scientific">Leptospira weilii serovar Topaz str. LT2116</name>
    <dbReference type="NCBI Taxonomy" id="1088540"/>
    <lineage>
        <taxon>Bacteria</taxon>
        <taxon>Pseudomonadati</taxon>
        <taxon>Spirochaetota</taxon>
        <taxon>Spirochaetia</taxon>
        <taxon>Leptospirales</taxon>
        <taxon>Leptospiraceae</taxon>
        <taxon>Leptospira</taxon>
    </lineage>
</organism>